<dbReference type="GeneID" id="20326384"/>
<evidence type="ECO:0000256" key="1">
    <source>
        <dbReference type="SAM" id="MobiDB-lite"/>
    </source>
</evidence>
<evidence type="ECO:0000313" key="3">
    <source>
        <dbReference type="EMBL" id="KER29304.1"/>
    </source>
</evidence>
<feature type="compositionally biased region" description="Polar residues" evidence="1">
    <location>
        <begin position="21"/>
        <end position="30"/>
    </location>
</feature>
<proteinExistence type="predicted"/>
<gene>
    <name evidence="3" type="ORF">T265_04049</name>
    <name evidence="2" type="ORF">T265_12216</name>
</gene>
<feature type="compositionally biased region" description="Polar residues" evidence="1">
    <location>
        <begin position="61"/>
        <end position="71"/>
    </location>
</feature>
<dbReference type="KEGG" id="ovi:T265_12216"/>
<dbReference type="GeneID" id="20318235"/>
<dbReference type="AlphaFoldDB" id="A0A074YVA3"/>
<protein>
    <submittedName>
        <fullName evidence="2">Uncharacterized protein</fullName>
    </submittedName>
</protein>
<dbReference type="EMBL" id="KL596681">
    <property type="protein sequence ID" value="KER29304.1"/>
    <property type="molecule type" value="Genomic_DNA"/>
</dbReference>
<dbReference type="RefSeq" id="XP_009177640.1">
    <property type="nucleotide sequence ID" value="XM_009179376.1"/>
</dbReference>
<dbReference type="KEGG" id="ovi:T265_04049"/>
<evidence type="ECO:0000313" key="2">
    <source>
        <dbReference type="EMBL" id="KER18613.1"/>
    </source>
</evidence>
<dbReference type="RefSeq" id="XP_009166948.1">
    <property type="nucleotide sequence ID" value="XM_009168684.1"/>
</dbReference>
<reference evidence="2 4" key="1">
    <citation type="submission" date="2013-11" db="EMBL/GenBank/DDBJ databases">
        <title>Opisthorchis viverrini - life in the bile duct.</title>
        <authorList>
            <person name="Young N.D."/>
            <person name="Nagarajan N."/>
            <person name="Lin S.J."/>
            <person name="Korhonen P.K."/>
            <person name="Jex A.R."/>
            <person name="Hall R.S."/>
            <person name="Safavi-Hemami H."/>
            <person name="Kaewkong W."/>
            <person name="Bertrand D."/>
            <person name="Gao S."/>
            <person name="Seet Q."/>
            <person name="Wongkham S."/>
            <person name="Teh B.T."/>
            <person name="Wongkham C."/>
            <person name="Intapan P.M."/>
            <person name="Maleewong W."/>
            <person name="Yang X."/>
            <person name="Hu M."/>
            <person name="Wang Z."/>
            <person name="Hofmann A."/>
            <person name="Sternberg P.W."/>
            <person name="Tan P."/>
            <person name="Wang J."/>
            <person name="Gasser R.B."/>
        </authorList>
    </citation>
    <scope>NUCLEOTIDE SEQUENCE [LARGE SCALE GENOMIC DNA]</scope>
</reference>
<dbReference type="CTD" id="20318235"/>
<accession>A0A074YVA3</accession>
<name>A0A074YVA3_OPIVI</name>
<dbReference type="EMBL" id="KL599201">
    <property type="protein sequence ID" value="KER18613.1"/>
    <property type="molecule type" value="Genomic_DNA"/>
</dbReference>
<dbReference type="CTD" id="20326384"/>
<dbReference type="Proteomes" id="UP000054324">
    <property type="component" value="Unassembled WGS sequence"/>
</dbReference>
<evidence type="ECO:0000313" key="4">
    <source>
        <dbReference type="Proteomes" id="UP000054324"/>
    </source>
</evidence>
<keyword evidence="4" id="KW-1185">Reference proteome</keyword>
<sequence length="71" mass="7910">MQIVVPNSSTRGSKPELANVGRTQPPSQGQHFLARLSVRKKMGRVNSRTTQSETCKEVQKRTNGLTTRNTE</sequence>
<feature type="compositionally biased region" description="Polar residues" evidence="1">
    <location>
        <begin position="1"/>
        <end position="12"/>
    </location>
</feature>
<feature type="region of interest" description="Disordered" evidence="1">
    <location>
        <begin position="43"/>
        <end position="71"/>
    </location>
</feature>
<feature type="region of interest" description="Disordered" evidence="1">
    <location>
        <begin position="1"/>
        <end position="31"/>
    </location>
</feature>
<organism evidence="2 4">
    <name type="scientific">Opisthorchis viverrini</name>
    <name type="common">Southeast Asian liver fluke</name>
    <dbReference type="NCBI Taxonomy" id="6198"/>
    <lineage>
        <taxon>Eukaryota</taxon>
        <taxon>Metazoa</taxon>
        <taxon>Spiralia</taxon>
        <taxon>Lophotrochozoa</taxon>
        <taxon>Platyhelminthes</taxon>
        <taxon>Trematoda</taxon>
        <taxon>Digenea</taxon>
        <taxon>Opisthorchiida</taxon>
        <taxon>Opisthorchiata</taxon>
        <taxon>Opisthorchiidae</taxon>
        <taxon>Opisthorchis</taxon>
    </lineage>
</organism>